<evidence type="ECO:0000313" key="2">
    <source>
        <dbReference type="Proteomes" id="UP001198565"/>
    </source>
</evidence>
<organism evidence="1 2">
    <name type="scientific">Streptantibioticus parmotrematis</name>
    <dbReference type="NCBI Taxonomy" id="2873249"/>
    <lineage>
        <taxon>Bacteria</taxon>
        <taxon>Bacillati</taxon>
        <taxon>Actinomycetota</taxon>
        <taxon>Actinomycetes</taxon>
        <taxon>Kitasatosporales</taxon>
        <taxon>Streptomycetaceae</taxon>
        <taxon>Streptantibioticus</taxon>
    </lineage>
</organism>
<sequence>MVEREVELIEFICPRCAHRWTRAYDLVHCESPSGEVRDYYGLGGLFVVSPYSPEGAPSCPVCAWRAVGRRAAARVAEGGAAQPEEPLESGEIADREVCDQARVPAQARRRPPC</sequence>
<dbReference type="EMBL" id="JAINVZ010000052">
    <property type="protein sequence ID" value="MBY8889448.1"/>
    <property type="molecule type" value="Genomic_DNA"/>
</dbReference>
<dbReference type="Proteomes" id="UP001198565">
    <property type="component" value="Unassembled WGS sequence"/>
</dbReference>
<evidence type="ECO:0000313" key="1">
    <source>
        <dbReference type="EMBL" id="MBY8889448.1"/>
    </source>
</evidence>
<comment type="caution">
    <text evidence="1">The sequence shown here is derived from an EMBL/GenBank/DDBJ whole genome shotgun (WGS) entry which is preliminary data.</text>
</comment>
<accession>A0ABS7R1V2</accession>
<protein>
    <submittedName>
        <fullName evidence="1">Uncharacterized protein</fullName>
    </submittedName>
</protein>
<keyword evidence="2" id="KW-1185">Reference proteome</keyword>
<gene>
    <name evidence="1" type="ORF">K7472_32120</name>
</gene>
<reference evidence="1 2" key="1">
    <citation type="submission" date="2021-08" db="EMBL/GenBank/DDBJ databases">
        <title>Streptomyces sp. PTM05 isolated from lichen.</title>
        <authorList>
            <person name="Somphong A."/>
            <person name="Phongsopitanun W."/>
            <person name="Tanasupawat S."/>
        </authorList>
    </citation>
    <scope>NUCLEOTIDE SEQUENCE [LARGE SCALE GENOMIC DNA]</scope>
    <source>
        <strain evidence="1 2">Ptm05</strain>
    </source>
</reference>
<dbReference type="RefSeq" id="WP_222982773.1">
    <property type="nucleotide sequence ID" value="NZ_JAINVZ010000052.1"/>
</dbReference>
<name>A0ABS7R1V2_9ACTN</name>
<proteinExistence type="predicted"/>